<dbReference type="InterPro" id="IPR001245">
    <property type="entry name" value="Ser-Thr/Tyr_kinase_cat_dom"/>
</dbReference>
<dbReference type="Proteomes" id="UP001281761">
    <property type="component" value="Unassembled WGS sequence"/>
</dbReference>
<dbReference type="Pfam" id="PF07714">
    <property type="entry name" value="PK_Tyr_Ser-Thr"/>
    <property type="match status" value="1"/>
</dbReference>
<sequence>MDSATLDSPIAVMEGMRVIVTNDTLIEPKLHIASRDLSEGQLGMIVVHSAFLELRNVNVHVLSVSPSFVLIHGTNSELEFRNVEFVGPINGITMNDDSNGVCSWSSGALQLINCDTELRTTQFLRLSQGAINMKNGSLDIQTSSFVSNSASSSSFPSSRHNIHCSDEGTIMIGSLNGGDGSNGSSLWASIEDCAMNGDAAQPDSPLFVPQLDKEQSKSVVDTTTQQYTVSIVGSRLIPCGLFLKVFEIESDNTTDGKSVEFELNHTSSETSVTLIIKQEEIAALDQKKELRCRLMFGDNLRTSNWFKFSDAKPPKLKFSQTPLGKTLSWVLPLVLSILLLLVILLIIFLVWRRKRQPKQEEKTELVEGQERDDVLVKGDAVNDGMGETNNIVAVNQHKVETNNESKFSIPSTLHEEVVEVICMKDIDQKDIVETKFLASKETLFHRLHEAQDPKPINTQKFQKALTEQLLLVMQKMPTASILQNMNPHWVILGDDAEVHFKLVNDPTKIPSLGDKMHNPNGGDTQRWNPPEETEQKTESEQNPPANKEAGLVFRLGLLLWEIETGQVPYSEHDGLNAHCQIVLGVGLKIDAVENEALRELIEDCMQIEAKKRPTLQNVNDRLIKCFSPSGSEPTLSQQNNKAE</sequence>
<evidence type="ECO:0000313" key="5">
    <source>
        <dbReference type="Proteomes" id="UP001281761"/>
    </source>
</evidence>
<name>A0ABQ9XBW1_9EUKA</name>
<dbReference type="EMBL" id="JARBJD010000169">
    <property type="protein sequence ID" value="KAK2948753.1"/>
    <property type="molecule type" value="Genomic_DNA"/>
</dbReference>
<keyword evidence="2" id="KW-1133">Transmembrane helix</keyword>
<feature type="domain" description="Serine-threonine/tyrosine-protein kinase catalytic" evidence="3">
    <location>
        <begin position="524"/>
        <end position="622"/>
    </location>
</feature>
<feature type="region of interest" description="Disordered" evidence="1">
    <location>
        <begin position="510"/>
        <end position="547"/>
    </location>
</feature>
<protein>
    <recommendedName>
        <fullName evidence="3">Serine-threonine/tyrosine-protein kinase catalytic domain-containing protein</fullName>
    </recommendedName>
</protein>
<evidence type="ECO:0000259" key="3">
    <source>
        <dbReference type="Pfam" id="PF07714"/>
    </source>
</evidence>
<feature type="transmembrane region" description="Helical" evidence="2">
    <location>
        <begin position="329"/>
        <end position="351"/>
    </location>
</feature>
<evidence type="ECO:0000313" key="4">
    <source>
        <dbReference type="EMBL" id="KAK2948753.1"/>
    </source>
</evidence>
<reference evidence="4 5" key="1">
    <citation type="journal article" date="2022" name="bioRxiv">
        <title>Genomics of Preaxostyla Flagellates Illuminates Evolutionary Transitions and the Path Towards Mitochondrial Loss.</title>
        <authorList>
            <person name="Novak L.V.F."/>
            <person name="Treitli S.C."/>
            <person name="Pyrih J."/>
            <person name="Halakuc P."/>
            <person name="Pipaliya S.V."/>
            <person name="Vacek V."/>
            <person name="Brzon O."/>
            <person name="Soukal P."/>
            <person name="Eme L."/>
            <person name="Dacks J.B."/>
            <person name="Karnkowska A."/>
            <person name="Elias M."/>
            <person name="Hampl V."/>
        </authorList>
    </citation>
    <scope>NUCLEOTIDE SEQUENCE [LARGE SCALE GENOMIC DNA]</scope>
    <source>
        <strain evidence="4">NAU3</strain>
        <tissue evidence="4">Gut</tissue>
    </source>
</reference>
<evidence type="ECO:0000256" key="2">
    <source>
        <dbReference type="SAM" id="Phobius"/>
    </source>
</evidence>
<dbReference type="InterPro" id="IPR011009">
    <property type="entry name" value="Kinase-like_dom_sf"/>
</dbReference>
<dbReference type="Gene3D" id="1.10.510.10">
    <property type="entry name" value="Transferase(Phosphotransferase) domain 1"/>
    <property type="match status" value="1"/>
</dbReference>
<keyword evidence="2" id="KW-0472">Membrane</keyword>
<comment type="caution">
    <text evidence="4">The sequence shown here is derived from an EMBL/GenBank/DDBJ whole genome shotgun (WGS) entry which is preliminary data.</text>
</comment>
<gene>
    <name evidence="4" type="ORF">BLNAU_16288</name>
</gene>
<dbReference type="SUPFAM" id="SSF56112">
    <property type="entry name" value="Protein kinase-like (PK-like)"/>
    <property type="match status" value="1"/>
</dbReference>
<keyword evidence="5" id="KW-1185">Reference proteome</keyword>
<organism evidence="4 5">
    <name type="scientific">Blattamonas nauphoetae</name>
    <dbReference type="NCBI Taxonomy" id="2049346"/>
    <lineage>
        <taxon>Eukaryota</taxon>
        <taxon>Metamonada</taxon>
        <taxon>Preaxostyla</taxon>
        <taxon>Oxymonadida</taxon>
        <taxon>Blattamonas</taxon>
    </lineage>
</organism>
<keyword evidence="2" id="KW-0812">Transmembrane</keyword>
<evidence type="ECO:0000256" key="1">
    <source>
        <dbReference type="SAM" id="MobiDB-lite"/>
    </source>
</evidence>
<accession>A0ABQ9XBW1</accession>
<proteinExistence type="predicted"/>